<reference evidence="1" key="2">
    <citation type="journal article" date="2015" name="Fish Shellfish Immunol.">
        <title>Early steps in the European eel (Anguilla anguilla)-Vibrio vulnificus interaction in the gills: Role of the RtxA13 toxin.</title>
        <authorList>
            <person name="Callol A."/>
            <person name="Pajuelo D."/>
            <person name="Ebbesson L."/>
            <person name="Teles M."/>
            <person name="MacKenzie S."/>
            <person name="Amaro C."/>
        </authorList>
    </citation>
    <scope>NUCLEOTIDE SEQUENCE</scope>
</reference>
<dbReference type="EMBL" id="GBXM01057015">
    <property type="protein sequence ID" value="JAH51562.1"/>
    <property type="molecule type" value="Transcribed_RNA"/>
</dbReference>
<accession>A0A0E9TDP5</accession>
<evidence type="ECO:0000313" key="1">
    <source>
        <dbReference type="EMBL" id="JAH51562.1"/>
    </source>
</evidence>
<name>A0A0E9TDP5_ANGAN</name>
<proteinExistence type="predicted"/>
<protein>
    <submittedName>
        <fullName evidence="1">Uncharacterized protein</fullName>
    </submittedName>
</protein>
<sequence>MLTCTESALLFPSTLLIKLHTLYQSVTALYTHFPD</sequence>
<reference evidence="1" key="1">
    <citation type="submission" date="2014-11" db="EMBL/GenBank/DDBJ databases">
        <authorList>
            <person name="Amaro Gonzalez C."/>
        </authorList>
    </citation>
    <scope>NUCLEOTIDE SEQUENCE</scope>
</reference>
<organism evidence="1">
    <name type="scientific">Anguilla anguilla</name>
    <name type="common">European freshwater eel</name>
    <name type="synonym">Muraena anguilla</name>
    <dbReference type="NCBI Taxonomy" id="7936"/>
    <lineage>
        <taxon>Eukaryota</taxon>
        <taxon>Metazoa</taxon>
        <taxon>Chordata</taxon>
        <taxon>Craniata</taxon>
        <taxon>Vertebrata</taxon>
        <taxon>Euteleostomi</taxon>
        <taxon>Actinopterygii</taxon>
        <taxon>Neopterygii</taxon>
        <taxon>Teleostei</taxon>
        <taxon>Anguilliformes</taxon>
        <taxon>Anguillidae</taxon>
        <taxon>Anguilla</taxon>
    </lineage>
</organism>
<dbReference type="AlphaFoldDB" id="A0A0E9TDP5"/>